<dbReference type="EMBL" id="JAGXTP010000002">
    <property type="protein sequence ID" value="MBS3849607.1"/>
    <property type="molecule type" value="Genomic_DNA"/>
</dbReference>
<accession>A0A942I6M6</accession>
<protein>
    <submittedName>
        <fullName evidence="3">Uncharacterized protein</fullName>
    </submittedName>
</protein>
<evidence type="ECO:0000256" key="1">
    <source>
        <dbReference type="SAM" id="MobiDB-lite"/>
    </source>
</evidence>
<name>A0A942I6M6_9HYPH</name>
<keyword evidence="2" id="KW-0812">Transmembrane</keyword>
<dbReference type="Proteomes" id="UP000678281">
    <property type="component" value="Unassembled WGS sequence"/>
</dbReference>
<feature type="region of interest" description="Disordered" evidence="1">
    <location>
        <begin position="48"/>
        <end position="68"/>
    </location>
</feature>
<feature type="transmembrane region" description="Helical" evidence="2">
    <location>
        <begin position="6"/>
        <end position="22"/>
    </location>
</feature>
<keyword evidence="4" id="KW-1185">Reference proteome</keyword>
<organism evidence="3 4">
    <name type="scientific">Devosia litorisediminis</name>
    <dbReference type="NCBI Taxonomy" id="2829817"/>
    <lineage>
        <taxon>Bacteria</taxon>
        <taxon>Pseudomonadati</taxon>
        <taxon>Pseudomonadota</taxon>
        <taxon>Alphaproteobacteria</taxon>
        <taxon>Hyphomicrobiales</taxon>
        <taxon>Devosiaceae</taxon>
        <taxon>Devosia</taxon>
    </lineage>
</organism>
<keyword evidence="2" id="KW-0472">Membrane</keyword>
<sequence length="83" mass="9515">MAWQILAMWAVVMATIVWFVRDERRLLANAAMAQAAYYYSRAPQYRYQSSEPETPPAPPKPVSRTGGLTPTQREFLQAFAQTY</sequence>
<evidence type="ECO:0000256" key="2">
    <source>
        <dbReference type="SAM" id="Phobius"/>
    </source>
</evidence>
<dbReference type="RefSeq" id="WP_212659252.1">
    <property type="nucleotide sequence ID" value="NZ_JAGXTP010000002.1"/>
</dbReference>
<reference evidence="3" key="1">
    <citation type="submission" date="2021-04" db="EMBL/GenBank/DDBJ databases">
        <title>Devosia litorisediminis sp. nov., isolated from a sand dune.</title>
        <authorList>
            <person name="Park S."/>
            <person name="Yoon J.-H."/>
        </authorList>
    </citation>
    <scope>NUCLEOTIDE SEQUENCE</scope>
    <source>
        <strain evidence="3">BSSL-BM10</strain>
    </source>
</reference>
<dbReference type="AlphaFoldDB" id="A0A942I6M6"/>
<evidence type="ECO:0000313" key="3">
    <source>
        <dbReference type="EMBL" id="MBS3849607.1"/>
    </source>
</evidence>
<keyword evidence="2" id="KW-1133">Transmembrane helix</keyword>
<gene>
    <name evidence="3" type="ORF">KD146_12955</name>
</gene>
<evidence type="ECO:0000313" key="4">
    <source>
        <dbReference type="Proteomes" id="UP000678281"/>
    </source>
</evidence>
<proteinExistence type="predicted"/>
<comment type="caution">
    <text evidence="3">The sequence shown here is derived from an EMBL/GenBank/DDBJ whole genome shotgun (WGS) entry which is preliminary data.</text>
</comment>